<proteinExistence type="predicted"/>
<dbReference type="PANTHER" id="PTHR39967">
    <property type="match status" value="1"/>
</dbReference>
<feature type="region of interest" description="Disordered" evidence="1">
    <location>
        <begin position="175"/>
        <end position="212"/>
    </location>
</feature>
<dbReference type="PANTHER" id="PTHR39967:SF1">
    <property type="entry name" value="ISH14-TYPE TRANSPOSASE HSIRS44"/>
    <property type="match status" value="1"/>
</dbReference>
<dbReference type="Proteomes" id="UP000075321">
    <property type="component" value="Unassembled WGS sequence"/>
</dbReference>
<dbReference type="OrthoDB" id="254760at2157"/>
<evidence type="ECO:0000313" key="3">
    <source>
        <dbReference type="Proteomes" id="UP000075321"/>
    </source>
</evidence>
<gene>
    <name evidence="2" type="ORF">HAPAU_41980</name>
</gene>
<dbReference type="PATRIC" id="fig|1008153.3.peg.4504"/>
<organism evidence="2 3">
    <name type="scientific">Halalkalicoccus paucihalophilus</name>
    <dbReference type="NCBI Taxonomy" id="1008153"/>
    <lineage>
        <taxon>Archaea</taxon>
        <taxon>Methanobacteriati</taxon>
        <taxon>Methanobacteriota</taxon>
        <taxon>Stenosarchaea group</taxon>
        <taxon>Halobacteria</taxon>
        <taxon>Halobacteriales</taxon>
        <taxon>Halococcaceae</taxon>
        <taxon>Halalkalicoccus</taxon>
    </lineage>
</organism>
<dbReference type="AlphaFoldDB" id="A0A151A7P0"/>
<accession>A0A151A7P0</accession>
<protein>
    <submittedName>
        <fullName evidence="2">Uncharacterized protein</fullName>
    </submittedName>
</protein>
<keyword evidence="3" id="KW-1185">Reference proteome</keyword>
<dbReference type="EMBL" id="LTAZ01000023">
    <property type="protein sequence ID" value="KYH23718.1"/>
    <property type="molecule type" value="Genomic_DNA"/>
</dbReference>
<sequence length="212" mass="23531">MHTQEPLTVTLEPDPLDCWVEESTASALRALVVRLHGSGLSLRETAAALETFGVHRSHQAVFQWVHRVAQEAPNPPRASPSRVAIDKTAVTIDTKRHWLYAAIDIEPRLVLDVWLSPRRRTDPTAEFPREPHRRDRSDVRRVAGTAGLSGTRRCSLRCAPVLAAFLAVLSRRLRPSSRPADAGATASTRGPPAEGMSHQRNRLLESRHEADD</sequence>
<feature type="compositionally biased region" description="Basic and acidic residues" evidence="1">
    <location>
        <begin position="202"/>
        <end position="212"/>
    </location>
</feature>
<evidence type="ECO:0000313" key="2">
    <source>
        <dbReference type="EMBL" id="KYH23718.1"/>
    </source>
</evidence>
<comment type="caution">
    <text evidence="2">The sequence shown here is derived from an EMBL/GenBank/DDBJ whole genome shotgun (WGS) entry which is preliminary data.</text>
</comment>
<reference evidence="2 3" key="1">
    <citation type="submission" date="2016-02" db="EMBL/GenBank/DDBJ databases">
        <title>Genome sequence of Halalkalicoccus paucihalophilus DSM 24557.</title>
        <authorList>
            <person name="Poehlein A."/>
            <person name="Daniel R."/>
        </authorList>
    </citation>
    <scope>NUCLEOTIDE SEQUENCE [LARGE SCALE GENOMIC DNA]</scope>
    <source>
        <strain evidence="2 3">DSM 24557</strain>
    </source>
</reference>
<evidence type="ECO:0000256" key="1">
    <source>
        <dbReference type="SAM" id="MobiDB-lite"/>
    </source>
</evidence>
<name>A0A151A7P0_9EURY</name>